<evidence type="ECO:0000313" key="3">
    <source>
        <dbReference type="Proteomes" id="UP001152747"/>
    </source>
</evidence>
<reference evidence="2" key="1">
    <citation type="submission" date="2022-11" db="EMBL/GenBank/DDBJ databases">
        <authorList>
            <person name="Kikuchi T."/>
        </authorList>
    </citation>
    <scope>NUCLEOTIDE SEQUENCE</scope>
    <source>
        <strain evidence="2">PS1010</strain>
    </source>
</reference>
<evidence type="ECO:0000313" key="2">
    <source>
        <dbReference type="EMBL" id="CAI5448088.1"/>
    </source>
</evidence>
<dbReference type="InterPro" id="IPR019422">
    <property type="entry name" value="7TM_GPCR_serpentine_rcpt_Srh"/>
</dbReference>
<dbReference type="Pfam" id="PF10318">
    <property type="entry name" value="7TM_GPCR_Srh"/>
    <property type="match status" value="1"/>
</dbReference>
<organism evidence="2 3">
    <name type="scientific">Caenorhabditis angaria</name>
    <dbReference type="NCBI Taxonomy" id="860376"/>
    <lineage>
        <taxon>Eukaryota</taxon>
        <taxon>Metazoa</taxon>
        <taxon>Ecdysozoa</taxon>
        <taxon>Nematoda</taxon>
        <taxon>Chromadorea</taxon>
        <taxon>Rhabditida</taxon>
        <taxon>Rhabditina</taxon>
        <taxon>Rhabditomorpha</taxon>
        <taxon>Rhabditoidea</taxon>
        <taxon>Rhabditidae</taxon>
        <taxon>Peloderinae</taxon>
        <taxon>Caenorhabditis</taxon>
    </lineage>
</organism>
<keyword evidence="1" id="KW-0472">Membrane</keyword>
<proteinExistence type="predicted"/>
<feature type="transmembrane region" description="Helical" evidence="1">
    <location>
        <begin position="233"/>
        <end position="252"/>
    </location>
</feature>
<dbReference type="AlphaFoldDB" id="A0A9P1N213"/>
<feature type="transmembrane region" description="Helical" evidence="1">
    <location>
        <begin position="197"/>
        <end position="221"/>
    </location>
</feature>
<feature type="transmembrane region" description="Helical" evidence="1">
    <location>
        <begin position="7"/>
        <end position="32"/>
    </location>
</feature>
<dbReference type="Proteomes" id="UP001152747">
    <property type="component" value="Unassembled WGS sequence"/>
</dbReference>
<keyword evidence="1" id="KW-1133">Transmembrane helix</keyword>
<gene>
    <name evidence="2" type="ORF">CAMP_LOCUS10725</name>
</gene>
<feature type="transmembrane region" description="Helical" evidence="1">
    <location>
        <begin position="154"/>
        <end position="177"/>
    </location>
</feature>
<dbReference type="OrthoDB" id="5862289at2759"/>
<protein>
    <recommendedName>
        <fullName evidence="4">Serpentine Receptor, class H</fullName>
    </recommendedName>
</protein>
<evidence type="ECO:0000256" key="1">
    <source>
        <dbReference type="SAM" id="Phobius"/>
    </source>
</evidence>
<sequence length="276" mass="31464">MEGAKFVLLHIQLVNILLDASMNSLITPVIYMPTPIVSLHGILPWLGIPYKVLIYIAQFSVFLIGMSIVALFQNRHSAIQSIPYRLQKKSTKFIYYSVSYLCGAIALVFVFLDDVDDNQLKLKYLEWYPCPPPEYFQSIASVFTNSIEITEMCLAASIIFMTSNVSFFVSSSVYYLVIAPSKNTSKKTREIQLRFLIMLSIQITIPFLVLLIPTALIVYMFITKTNSQKINNFTVILFATHGILSNCALIFTHKPYRENTLRIFKIEKEVTSIVVK</sequence>
<keyword evidence="3" id="KW-1185">Reference proteome</keyword>
<name>A0A9P1N213_9PELO</name>
<feature type="transmembrane region" description="Helical" evidence="1">
    <location>
        <begin position="52"/>
        <end position="72"/>
    </location>
</feature>
<dbReference type="EMBL" id="CANHGI010000004">
    <property type="protein sequence ID" value="CAI5448088.1"/>
    <property type="molecule type" value="Genomic_DNA"/>
</dbReference>
<evidence type="ECO:0008006" key="4">
    <source>
        <dbReference type="Google" id="ProtNLM"/>
    </source>
</evidence>
<accession>A0A9P1N213</accession>
<feature type="transmembrane region" description="Helical" evidence="1">
    <location>
        <begin position="93"/>
        <end position="112"/>
    </location>
</feature>
<dbReference type="PANTHER" id="PTHR46891">
    <property type="entry name" value="SERPENTINE RECEPTOR, CLASS H-RELATED"/>
    <property type="match status" value="1"/>
</dbReference>
<keyword evidence="1" id="KW-0812">Transmembrane</keyword>
<comment type="caution">
    <text evidence="2">The sequence shown here is derived from an EMBL/GenBank/DDBJ whole genome shotgun (WGS) entry which is preliminary data.</text>
</comment>